<evidence type="ECO:0008006" key="3">
    <source>
        <dbReference type="Google" id="ProtNLM"/>
    </source>
</evidence>
<name>A0A455U692_9GAMM</name>
<evidence type="ECO:0000313" key="1">
    <source>
        <dbReference type="EMBL" id="BBI61680.1"/>
    </source>
</evidence>
<reference evidence="1 2" key="1">
    <citation type="journal article" date="2019" name="Microbiol. Resour. Announc.">
        <title>Complete Genome Sequence of Halomonas sulfidaeris Strain Esulfide1 Isolated from a Metal Sulfide Rock at a Depth of 2,200 Meters, Obtained Using Nanopore Sequencing.</title>
        <authorList>
            <person name="Saito M."/>
            <person name="Nishigata A."/>
            <person name="Galipon J."/>
            <person name="Arakawa K."/>
        </authorList>
    </citation>
    <scope>NUCLEOTIDE SEQUENCE [LARGE SCALE GENOMIC DNA]</scope>
    <source>
        <strain evidence="1 2">ATCC BAA-803</strain>
    </source>
</reference>
<sequence length="99" mass="10708">MMSNFGRPMLTHNGVPILTNDFFPILDNAGVKSSSIVAARLNETDGLHGIFGGASAGVRMEKIGTIQNKDAIRYRVKWYTGLALKSTKSLATLDKVRVG</sequence>
<organism evidence="1 2">
    <name type="scientific">Vreelandella sulfidaeris</name>
    <dbReference type="NCBI Taxonomy" id="115553"/>
    <lineage>
        <taxon>Bacteria</taxon>
        <taxon>Pseudomonadati</taxon>
        <taxon>Pseudomonadota</taxon>
        <taxon>Gammaproteobacteria</taxon>
        <taxon>Oceanospirillales</taxon>
        <taxon>Halomonadaceae</taxon>
        <taxon>Vreelandella</taxon>
    </lineage>
</organism>
<dbReference type="AlphaFoldDB" id="A0A455U692"/>
<proteinExistence type="predicted"/>
<dbReference type="EMBL" id="AP019514">
    <property type="protein sequence ID" value="BBI61680.1"/>
    <property type="molecule type" value="Genomic_DNA"/>
</dbReference>
<dbReference type="Proteomes" id="UP000320231">
    <property type="component" value="Chromosome"/>
</dbReference>
<gene>
    <name evidence="1" type="ORF">HSBAA_29860</name>
</gene>
<dbReference type="KEGG" id="hsr:HSBAA_29860"/>
<accession>A0A455U692</accession>
<evidence type="ECO:0000313" key="2">
    <source>
        <dbReference type="Proteomes" id="UP000320231"/>
    </source>
</evidence>
<protein>
    <recommendedName>
        <fullName evidence="3">Phage major capsid protein</fullName>
    </recommendedName>
</protein>